<evidence type="ECO:0000313" key="2">
    <source>
        <dbReference type="EMBL" id="KKN42351.1"/>
    </source>
</evidence>
<reference evidence="2" key="1">
    <citation type="journal article" date="2015" name="Nature">
        <title>Complex archaea that bridge the gap between prokaryotes and eukaryotes.</title>
        <authorList>
            <person name="Spang A."/>
            <person name="Saw J.H."/>
            <person name="Jorgensen S.L."/>
            <person name="Zaremba-Niedzwiedzka K."/>
            <person name="Martijn J."/>
            <person name="Lind A.E."/>
            <person name="van Eijk R."/>
            <person name="Schleper C."/>
            <person name="Guy L."/>
            <person name="Ettema T.J."/>
        </authorList>
    </citation>
    <scope>NUCLEOTIDE SEQUENCE</scope>
</reference>
<accession>A0A0F9SZT0</accession>
<sequence length="146" mass="16119">MRQGLIAALLIMGLATPALAQSRRARADAMLNGLWAHIQAREDAYFAANGRYFQGLLTPRNVRNSDGPTDLGRRPHDQSESWADAGFVLPNSVPASIEIHVYDGPLGQGYTAILHYKSGRKEFTKARSVGPEASHRNHGWREAVER</sequence>
<comment type="caution">
    <text evidence="2">The sequence shown here is derived from an EMBL/GenBank/DDBJ whole genome shotgun (WGS) entry which is preliminary data.</text>
</comment>
<dbReference type="AlphaFoldDB" id="A0A0F9SZT0"/>
<dbReference type="EMBL" id="LAZR01001587">
    <property type="protein sequence ID" value="KKN42351.1"/>
    <property type="molecule type" value="Genomic_DNA"/>
</dbReference>
<feature type="region of interest" description="Disordered" evidence="1">
    <location>
        <begin position="125"/>
        <end position="146"/>
    </location>
</feature>
<gene>
    <name evidence="2" type="ORF">LCGC14_0714090</name>
</gene>
<feature type="compositionally biased region" description="Basic and acidic residues" evidence="1">
    <location>
        <begin position="133"/>
        <end position="146"/>
    </location>
</feature>
<protein>
    <submittedName>
        <fullName evidence="2">Uncharacterized protein</fullName>
    </submittedName>
</protein>
<evidence type="ECO:0000256" key="1">
    <source>
        <dbReference type="SAM" id="MobiDB-lite"/>
    </source>
</evidence>
<name>A0A0F9SZT0_9ZZZZ</name>
<proteinExistence type="predicted"/>
<organism evidence="2">
    <name type="scientific">marine sediment metagenome</name>
    <dbReference type="NCBI Taxonomy" id="412755"/>
    <lineage>
        <taxon>unclassified sequences</taxon>
        <taxon>metagenomes</taxon>
        <taxon>ecological metagenomes</taxon>
    </lineage>
</organism>